<dbReference type="Pfam" id="PF00528">
    <property type="entry name" value="BPD_transp_1"/>
    <property type="match status" value="1"/>
</dbReference>
<accession>C8W443</accession>
<dbReference type="GO" id="GO:0005886">
    <property type="term" value="C:plasma membrane"/>
    <property type="evidence" value="ECO:0007669"/>
    <property type="project" value="UniProtKB-SubCell"/>
</dbReference>
<feature type="transmembrane region" description="Helical" evidence="5">
    <location>
        <begin position="289"/>
        <end position="308"/>
    </location>
</feature>
<evidence type="ECO:0000313" key="8">
    <source>
        <dbReference type="Proteomes" id="UP000002217"/>
    </source>
</evidence>
<dbReference type="OrthoDB" id="9789439at2"/>
<feature type="transmembrane region" description="Helical" evidence="5">
    <location>
        <begin position="133"/>
        <end position="159"/>
    </location>
</feature>
<feature type="transmembrane region" description="Helical" evidence="5">
    <location>
        <begin position="7"/>
        <end position="24"/>
    </location>
</feature>
<dbReference type="RefSeq" id="WP_015756018.1">
    <property type="nucleotide sequence ID" value="NC_013216.1"/>
</dbReference>
<proteinExistence type="inferred from homology"/>
<comment type="similarity">
    <text evidence="5">Belongs to the binding-protein-dependent transport system permease family.</text>
</comment>
<feature type="transmembrane region" description="Helical" evidence="5">
    <location>
        <begin position="244"/>
        <end position="269"/>
    </location>
</feature>
<feature type="domain" description="ABC transmembrane type-1" evidence="6">
    <location>
        <begin position="97"/>
        <end position="312"/>
    </location>
</feature>
<evidence type="ECO:0000256" key="5">
    <source>
        <dbReference type="RuleBase" id="RU363032"/>
    </source>
</evidence>
<reference evidence="7 8" key="1">
    <citation type="journal article" date="2009" name="Stand. Genomic Sci.">
        <title>Complete genome sequence of Desulfotomaculum acetoxidans type strain (5575).</title>
        <authorList>
            <person name="Spring S."/>
            <person name="Lapidus A."/>
            <person name="Schroder M."/>
            <person name="Gleim D."/>
            <person name="Sims D."/>
            <person name="Meincke L."/>
            <person name="Glavina Del Rio T."/>
            <person name="Tice H."/>
            <person name="Copeland A."/>
            <person name="Cheng J.F."/>
            <person name="Lucas S."/>
            <person name="Chen F."/>
            <person name="Nolan M."/>
            <person name="Bruce D."/>
            <person name="Goodwin L."/>
            <person name="Pitluck S."/>
            <person name="Ivanova N."/>
            <person name="Mavromatis K."/>
            <person name="Mikhailova N."/>
            <person name="Pati A."/>
            <person name="Chen A."/>
            <person name="Palaniappan K."/>
            <person name="Land M."/>
            <person name="Hauser L."/>
            <person name="Chang Y.J."/>
            <person name="Jeffries C.D."/>
            <person name="Chain P."/>
            <person name="Saunders E."/>
            <person name="Brettin T."/>
            <person name="Detter J.C."/>
            <person name="Goker M."/>
            <person name="Bristow J."/>
            <person name="Eisen J.A."/>
            <person name="Markowitz V."/>
            <person name="Hugenholtz P."/>
            <person name="Kyrpides N.C."/>
            <person name="Klenk H.P."/>
            <person name="Han C."/>
        </authorList>
    </citation>
    <scope>NUCLEOTIDE SEQUENCE [LARGE SCALE GENOMIC DNA]</scope>
    <source>
        <strain evidence="8">ATCC 49208 / DSM 771 / VKM B-1644</strain>
    </source>
</reference>
<protein>
    <submittedName>
        <fullName evidence="7">Binding-protein-dependent transport systems inner membrane component</fullName>
    </submittedName>
</protein>
<dbReference type="PANTHER" id="PTHR43376:SF1">
    <property type="entry name" value="OLIGOPEPTIDE TRANSPORT SYSTEM PERMEASE PROTEIN"/>
    <property type="match status" value="1"/>
</dbReference>
<dbReference type="PANTHER" id="PTHR43376">
    <property type="entry name" value="OLIGOPEPTIDE TRANSPORT SYSTEM PERMEASE PROTEIN"/>
    <property type="match status" value="1"/>
</dbReference>
<evidence type="ECO:0000313" key="7">
    <source>
        <dbReference type="EMBL" id="ACV61297.1"/>
    </source>
</evidence>
<evidence type="ECO:0000256" key="3">
    <source>
        <dbReference type="ARBA" id="ARBA00022989"/>
    </source>
</evidence>
<keyword evidence="8" id="KW-1185">Reference proteome</keyword>
<dbReference type="SUPFAM" id="SSF161098">
    <property type="entry name" value="MetI-like"/>
    <property type="match status" value="1"/>
</dbReference>
<dbReference type="CDD" id="cd06261">
    <property type="entry name" value="TM_PBP2"/>
    <property type="match status" value="1"/>
</dbReference>
<dbReference type="InterPro" id="IPR035906">
    <property type="entry name" value="MetI-like_sf"/>
</dbReference>
<evidence type="ECO:0000256" key="4">
    <source>
        <dbReference type="ARBA" id="ARBA00023136"/>
    </source>
</evidence>
<dbReference type="STRING" id="485916.Dtox_0344"/>
<dbReference type="Gene3D" id="1.10.3720.10">
    <property type="entry name" value="MetI-like"/>
    <property type="match status" value="1"/>
</dbReference>
<keyword evidence="2 5" id="KW-0812">Transmembrane</keyword>
<evidence type="ECO:0000256" key="2">
    <source>
        <dbReference type="ARBA" id="ARBA00022692"/>
    </source>
</evidence>
<dbReference type="GO" id="GO:0055085">
    <property type="term" value="P:transmembrane transport"/>
    <property type="evidence" value="ECO:0007669"/>
    <property type="project" value="InterPro"/>
</dbReference>
<name>C8W443_DESAS</name>
<dbReference type="PROSITE" id="PS50928">
    <property type="entry name" value="ABC_TM1"/>
    <property type="match status" value="1"/>
</dbReference>
<dbReference type="InterPro" id="IPR000515">
    <property type="entry name" value="MetI-like"/>
</dbReference>
<keyword evidence="3 5" id="KW-1133">Transmembrane helix</keyword>
<sequence>MHKSSFAINYLIAFLIIISANFALPRLMPGDPLQAIYGDEALTAMTPELKAELTRRFSLDQSWNEQFTAYIASLLRGDLGYSYYYNTPVTKVILGSLPWTFLLAGPALLLSTLLGLILGIESGYRRGRVLDKTLLAGLMFISGFPDFFIGILMLLLFGVMLNLVPLAGALTPYAGETGLALVLDVLWHLALPLAALLLVRLTSTYLFTRNTVITTLGEAFILTARAKGCPSGVIKYRHAGRNSLLPVVTAASLQLAHLITGTLFIEIIFSYPGVGTLLYSSLLTRDYPLLQGILLTVTVIVLLINFFMDLLYKKLDPRINYAH</sequence>
<evidence type="ECO:0000256" key="1">
    <source>
        <dbReference type="ARBA" id="ARBA00004141"/>
    </source>
</evidence>
<dbReference type="Proteomes" id="UP000002217">
    <property type="component" value="Chromosome"/>
</dbReference>
<keyword evidence="4 5" id="KW-0472">Membrane</keyword>
<dbReference type="KEGG" id="dae:Dtox_0344"/>
<dbReference type="eggNOG" id="COG0601">
    <property type="taxonomic scope" value="Bacteria"/>
</dbReference>
<keyword evidence="5" id="KW-0813">Transport</keyword>
<comment type="subcellular location">
    <subcellularLocation>
        <location evidence="5">Cell membrane</location>
        <topology evidence="5">Multi-pass membrane protein</topology>
    </subcellularLocation>
    <subcellularLocation>
        <location evidence="1">Membrane</location>
        <topology evidence="1">Multi-pass membrane protein</topology>
    </subcellularLocation>
</comment>
<evidence type="ECO:0000259" key="6">
    <source>
        <dbReference type="PROSITE" id="PS50928"/>
    </source>
</evidence>
<feature type="transmembrane region" description="Helical" evidence="5">
    <location>
        <begin position="99"/>
        <end position="121"/>
    </location>
</feature>
<organism evidence="7 8">
    <name type="scientific">Desulfofarcimen acetoxidans (strain ATCC 49208 / DSM 771 / KCTC 5769 / VKM B-1644 / 5575)</name>
    <name type="common">Desulfotomaculum acetoxidans</name>
    <dbReference type="NCBI Taxonomy" id="485916"/>
    <lineage>
        <taxon>Bacteria</taxon>
        <taxon>Bacillati</taxon>
        <taxon>Bacillota</taxon>
        <taxon>Clostridia</taxon>
        <taxon>Eubacteriales</taxon>
        <taxon>Peptococcaceae</taxon>
        <taxon>Desulfofarcimen</taxon>
    </lineage>
</organism>
<dbReference type="EMBL" id="CP001720">
    <property type="protein sequence ID" value="ACV61297.1"/>
    <property type="molecule type" value="Genomic_DNA"/>
</dbReference>
<feature type="transmembrane region" description="Helical" evidence="5">
    <location>
        <begin position="179"/>
        <end position="199"/>
    </location>
</feature>
<dbReference type="HOGENOM" id="CLU_036879_1_0_9"/>
<dbReference type="AlphaFoldDB" id="C8W443"/>
<gene>
    <name evidence="7" type="ordered locus">Dtox_0344</name>
</gene>